<sequence length="869" mass="90324">MGFSKPQSPIRGIVLIATVLSAVHLATAAPTIEVGTSVSSAPNPLPNLGPGNNKTYIDPEALLPVGLTENEIKKRGLDASKQHAASTSLNAQLENEVKSDNVLSKRQTGFDLDFTRPRSNSAPARIGLDPPNLQDEQNAIADAANNFVNVAEQAIQNAANEQQQGFNNPNFAPSPVQGFNGAFSPIASFAPALATPWSPPAASLQAVANTAFQQPAAVIDPAGFQVLDGTLSGPLENNAQQPASILEGLGPANNPLDETVVLDGTLQGPLQGNAQQPAAVIPLETQLDTSNPISDFQVLDGTLSGPLQDNAQQPENILAGLDNFANPALDDSTVILDGTLSGPLQGGAQQPEAVVPGLDLTGAPNIPPPADFSVLDGTLDNLLEGDAQQPESILGGLDISSIPNNPPPADFSVLDGTLQGPLEGNAQQPVSTIPSLDDSGLFGFEVLDGTRQPLQNGALQPAAVIPTEDEVINQLSQSLPGQIIQNADNGALPAIVNAPDLWQQVLNTPNVQELLQNNNPTDLQPFLQPETRLAIEQDPNSASSFLPGLTNATPDQISDFANFVDALPPTQQTNLVTNGPAIADLIQTQPAELSDVLNQVANLETPQPFLSSLNDNIPAAFPDPTVFNDGTTFTPNGFEQNAIGPDALPPFAFPDPQAFSGTGGEFIPNGFAGSPTGADAFSPFSPNAQSVNYSPGEPGVPTNLLLQNGGVLHFNCVPVYTGSNGVKYPAAEVQAQALNSLNLASFGAMGNAPPPPDPNFINDVISQDDDSNIVTASQIDGNTVLVNTDQQNDAEEVYKQLQDGWMMKAEDTDGVSGFDRETLSNGGVNFIIDNPDGIPTDSILGANTVGGALDASLGSDARIFVESAQ</sequence>
<organism evidence="3 4">
    <name type="scientific">Orbilia brochopaga</name>
    <dbReference type="NCBI Taxonomy" id="3140254"/>
    <lineage>
        <taxon>Eukaryota</taxon>
        <taxon>Fungi</taxon>
        <taxon>Dikarya</taxon>
        <taxon>Ascomycota</taxon>
        <taxon>Pezizomycotina</taxon>
        <taxon>Orbiliomycetes</taxon>
        <taxon>Orbiliales</taxon>
        <taxon>Orbiliaceae</taxon>
        <taxon>Orbilia</taxon>
    </lineage>
</organism>
<dbReference type="EMBL" id="JAVHNQ010000002">
    <property type="protein sequence ID" value="KAK6355143.1"/>
    <property type="molecule type" value="Genomic_DNA"/>
</dbReference>
<proteinExistence type="predicted"/>
<name>A0AAV9V5V5_9PEZI</name>
<feature type="signal peptide" evidence="2">
    <location>
        <begin position="1"/>
        <end position="28"/>
    </location>
</feature>
<protein>
    <submittedName>
        <fullName evidence="3">Uncharacterized protein</fullName>
    </submittedName>
</protein>
<dbReference type="Proteomes" id="UP001375240">
    <property type="component" value="Unassembled WGS sequence"/>
</dbReference>
<dbReference type="AlphaFoldDB" id="A0AAV9V5V5"/>
<keyword evidence="4" id="KW-1185">Reference proteome</keyword>
<evidence type="ECO:0000313" key="4">
    <source>
        <dbReference type="Proteomes" id="UP001375240"/>
    </source>
</evidence>
<evidence type="ECO:0000313" key="3">
    <source>
        <dbReference type="EMBL" id="KAK6355143.1"/>
    </source>
</evidence>
<evidence type="ECO:0000256" key="2">
    <source>
        <dbReference type="SAM" id="SignalP"/>
    </source>
</evidence>
<keyword evidence="2" id="KW-0732">Signal</keyword>
<comment type="caution">
    <text evidence="3">The sequence shown here is derived from an EMBL/GenBank/DDBJ whole genome shotgun (WGS) entry which is preliminary data.</text>
</comment>
<feature type="chain" id="PRO_5043990227" evidence="2">
    <location>
        <begin position="29"/>
        <end position="869"/>
    </location>
</feature>
<feature type="region of interest" description="Disordered" evidence="1">
    <location>
        <begin position="112"/>
        <end position="131"/>
    </location>
</feature>
<evidence type="ECO:0000256" key="1">
    <source>
        <dbReference type="SAM" id="MobiDB-lite"/>
    </source>
</evidence>
<reference evidence="3 4" key="1">
    <citation type="submission" date="2019-10" db="EMBL/GenBank/DDBJ databases">
        <authorList>
            <person name="Palmer J.M."/>
        </authorList>
    </citation>
    <scope>NUCLEOTIDE SEQUENCE [LARGE SCALE GENOMIC DNA]</scope>
    <source>
        <strain evidence="3 4">TWF696</strain>
    </source>
</reference>
<gene>
    <name evidence="3" type="ORF">TWF696_004264</name>
</gene>
<accession>A0AAV9V5V5</accession>